<dbReference type="Pfam" id="PF01625">
    <property type="entry name" value="PMSR"/>
    <property type="match status" value="1"/>
</dbReference>
<evidence type="ECO:0000313" key="8">
    <source>
        <dbReference type="Proteomes" id="UP000186607"/>
    </source>
</evidence>
<dbReference type="SUPFAM" id="SSF55068">
    <property type="entry name" value="Peptide methionine sulfoxide reductase"/>
    <property type="match status" value="1"/>
</dbReference>
<comment type="caution">
    <text evidence="7">The sequence shown here is derived from an EMBL/GenBank/DDBJ whole genome shotgun (WGS) entry which is preliminary data.</text>
</comment>
<sequence length="211" mass="23019">MPFGVLSLYAPRDNGGMTDATQTPTSEIPSPAASGPQQAILAGGCFWCTEAVMQMVRGVTKIESGYIGGDTPHPDYRSVCSGETGHAEAVRVTFDPQVVSYKDLLGLFFATHDPTSLNRQGADAGTQYRSAVFPQTPEQERQTREVMADLDAQDVFGKPIVTSIEPATEFHVAEDYHQNYYADNSRQPYCVAVIAPKVAKLRKHYAEKLNA</sequence>
<organism evidence="7 8">
    <name type="scientific">Deinococcus marmoris</name>
    <dbReference type="NCBI Taxonomy" id="249408"/>
    <lineage>
        <taxon>Bacteria</taxon>
        <taxon>Thermotogati</taxon>
        <taxon>Deinococcota</taxon>
        <taxon>Deinococci</taxon>
        <taxon>Deinococcales</taxon>
        <taxon>Deinococcaceae</taxon>
        <taxon>Deinococcus</taxon>
    </lineage>
</organism>
<dbReference type="AlphaFoldDB" id="A0A1U7NYN8"/>
<dbReference type="EMBL" id="MSTI01000077">
    <property type="protein sequence ID" value="OLV18029.1"/>
    <property type="molecule type" value="Genomic_DNA"/>
</dbReference>
<feature type="region of interest" description="Disordered" evidence="5">
    <location>
        <begin position="14"/>
        <end position="35"/>
    </location>
</feature>
<feature type="compositionally biased region" description="Polar residues" evidence="5">
    <location>
        <begin position="19"/>
        <end position="28"/>
    </location>
</feature>
<dbReference type="NCBIfam" id="TIGR00401">
    <property type="entry name" value="msrA"/>
    <property type="match status" value="1"/>
</dbReference>
<evidence type="ECO:0000256" key="3">
    <source>
        <dbReference type="ARBA" id="ARBA00048782"/>
    </source>
</evidence>
<dbReference type="STRING" id="249408.BOO71_0007144"/>
<dbReference type="PANTHER" id="PTHR43774:SF1">
    <property type="entry name" value="PEPTIDE METHIONINE SULFOXIDE REDUCTASE MSRA 2"/>
    <property type="match status" value="1"/>
</dbReference>
<evidence type="ECO:0000256" key="1">
    <source>
        <dbReference type="ARBA" id="ARBA00023002"/>
    </source>
</evidence>
<dbReference type="GO" id="GO:0033744">
    <property type="term" value="F:L-methionine:thioredoxin-disulfide S-oxidoreductase activity"/>
    <property type="evidence" value="ECO:0007669"/>
    <property type="project" value="RHEA"/>
</dbReference>
<dbReference type="EC" id="1.8.4.11" evidence="4"/>
<dbReference type="HAMAP" id="MF_01401">
    <property type="entry name" value="MsrA"/>
    <property type="match status" value="1"/>
</dbReference>
<dbReference type="GO" id="GO:0008113">
    <property type="term" value="F:peptide-methionine (S)-S-oxide reductase activity"/>
    <property type="evidence" value="ECO:0007669"/>
    <property type="project" value="UniProtKB-UniRule"/>
</dbReference>
<keyword evidence="1 4" id="KW-0560">Oxidoreductase</keyword>
<feature type="active site" evidence="4">
    <location>
        <position position="45"/>
    </location>
</feature>
<evidence type="ECO:0000313" key="7">
    <source>
        <dbReference type="EMBL" id="OLV18029.1"/>
    </source>
</evidence>
<dbReference type="InterPro" id="IPR002569">
    <property type="entry name" value="Met_Sox_Rdtase_MsrA_dom"/>
</dbReference>
<reference evidence="7 8" key="1">
    <citation type="submission" date="2017-01" db="EMBL/GenBank/DDBJ databases">
        <title>Genome Analysis of Deinococcus marmoris KOPRI26562.</title>
        <authorList>
            <person name="Kim J.H."/>
            <person name="Oh H.-M."/>
        </authorList>
    </citation>
    <scope>NUCLEOTIDE SEQUENCE [LARGE SCALE GENOMIC DNA]</scope>
    <source>
        <strain evidence="7 8">KOPRI26562</strain>
    </source>
</reference>
<comment type="catalytic activity">
    <reaction evidence="3 4">
        <text>[thioredoxin]-disulfide + L-methionine + H2O = L-methionine (S)-S-oxide + [thioredoxin]-dithiol</text>
        <dbReference type="Rhea" id="RHEA:19993"/>
        <dbReference type="Rhea" id="RHEA-COMP:10698"/>
        <dbReference type="Rhea" id="RHEA-COMP:10700"/>
        <dbReference type="ChEBI" id="CHEBI:15377"/>
        <dbReference type="ChEBI" id="CHEBI:29950"/>
        <dbReference type="ChEBI" id="CHEBI:50058"/>
        <dbReference type="ChEBI" id="CHEBI:57844"/>
        <dbReference type="ChEBI" id="CHEBI:58772"/>
        <dbReference type="EC" id="1.8.4.11"/>
    </reaction>
</comment>
<keyword evidence="8" id="KW-1185">Reference proteome</keyword>
<dbReference type="InterPro" id="IPR036509">
    <property type="entry name" value="Met_Sox_Rdtase_MsrA_sf"/>
</dbReference>
<feature type="domain" description="Peptide methionine sulphoxide reductase MsrA" evidence="6">
    <location>
        <begin position="38"/>
        <end position="190"/>
    </location>
</feature>
<comment type="similarity">
    <text evidence="4">Belongs to the MsrA Met sulfoxide reductase family.</text>
</comment>
<comment type="function">
    <text evidence="4">Has an important function as a repair enzyme for proteins that have been inactivated by oxidation. Catalyzes the reversible oxidation-reduction of methionine sulfoxide in proteins to methionine.</text>
</comment>
<name>A0A1U7NYN8_9DEIO</name>
<proteinExistence type="inferred from homology"/>
<evidence type="ECO:0000256" key="5">
    <source>
        <dbReference type="SAM" id="MobiDB-lite"/>
    </source>
</evidence>
<accession>A0A1U7NYN8</accession>
<dbReference type="eggNOG" id="COG0225">
    <property type="taxonomic scope" value="Bacteria"/>
</dbReference>
<comment type="catalytic activity">
    <reaction evidence="2 4">
        <text>L-methionyl-[protein] + [thioredoxin]-disulfide + H2O = L-methionyl-(S)-S-oxide-[protein] + [thioredoxin]-dithiol</text>
        <dbReference type="Rhea" id="RHEA:14217"/>
        <dbReference type="Rhea" id="RHEA-COMP:10698"/>
        <dbReference type="Rhea" id="RHEA-COMP:10700"/>
        <dbReference type="Rhea" id="RHEA-COMP:12313"/>
        <dbReference type="Rhea" id="RHEA-COMP:12315"/>
        <dbReference type="ChEBI" id="CHEBI:15377"/>
        <dbReference type="ChEBI" id="CHEBI:16044"/>
        <dbReference type="ChEBI" id="CHEBI:29950"/>
        <dbReference type="ChEBI" id="CHEBI:44120"/>
        <dbReference type="ChEBI" id="CHEBI:50058"/>
        <dbReference type="EC" id="1.8.4.11"/>
    </reaction>
</comment>
<gene>
    <name evidence="4" type="primary">msrA</name>
    <name evidence="7" type="ORF">BOO71_0007144</name>
</gene>
<evidence type="ECO:0000256" key="4">
    <source>
        <dbReference type="HAMAP-Rule" id="MF_01401"/>
    </source>
</evidence>
<evidence type="ECO:0000259" key="6">
    <source>
        <dbReference type="Pfam" id="PF01625"/>
    </source>
</evidence>
<dbReference type="Proteomes" id="UP000186607">
    <property type="component" value="Unassembled WGS sequence"/>
</dbReference>
<dbReference type="PANTHER" id="PTHR43774">
    <property type="entry name" value="PEPTIDE METHIONINE SULFOXIDE REDUCTASE"/>
    <property type="match status" value="1"/>
</dbReference>
<protein>
    <recommendedName>
        <fullName evidence="4">Peptide methionine sulfoxide reductase MsrA</fullName>
        <shortName evidence="4">Protein-methionine-S-oxide reductase</shortName>
        <ecNumber evidence="4">1.8.4.11</ecNumber>
    </recommendedName>
    <alternativeName>
        <fullName evidence="4">Peptide-methionine (S)-S-oxide reductase</fullName>
        <shortName evidence="4">Peptide Met(O) reductase</shortName>
    </alternativeName>
</protein>
<dbReference type="Gene3D" id="3.30.1060.10">
    <property type="entry name" value="Peptide methionine sulphoxide reductase MsrA"/>
    <property type="match status" value="1"/>
</dbReference>
<evidence type="ECO:0000256" key="2">
    <source>
        <dbReference type="ARBA" id="ARBA00047806"/>
    </source>
</evidence>